<dbReference type="AlphaFoldDB" id="A0A418AIX1"/>
<evidence type="ECO:0000313" key="1">
    <source>
        <dbReference type="EMBL" id="RHY23361.1"/>
    </source>
</evidence>
<gene>
    <name evidence="1" type="ORF">DYB32_009221</name>
</gene>
<accession>A0A418AIX1</accession>
<protein>
    <submittedName>
        <fullName evidence="1">Uncharacterized protein</fullName>
    </submittedName>
</protein>
<reference evidence="1 2" key="1">
    <citation type="submission" date="2018-08" db="EMBL/GenBank/DDBJ databases">
        <title>Aphanomyces genome sequencing and annotation.</title>
        <authorList>
            <person name="Minardi D."/>
            <person name="Oidtmann B."/>
            <person name="Van Der Giezen M."/>
            <person name="Studholme D.J."/>
        </authorList>
    </citation>
    <scope>NUCLEOTIDE SEQUENCE [LARGE SCALE GENOMIC DNA]</scope>
    <source>
        <strain evidence="1 2">NJM0002</strain>
    </source>
</reference>
<sequence length="87" mass="9642">VPSGSDMAEIQEAKAQLSSAQVTLEVERMALAESVRTLRLDKGVLEASKKLFREQEAKGDTDRRSQLQALVELRSELEKTQARQGAE</sequence>
<name>A0A418AIX1_9STRA</name>
<proteinExistence type="predicted"/>
<dbReference type="Proteomes" id="UP000285060">
    <property type="component" value="Unassembled WGS sequence"/>
</dbReference>
<dbReference type="VEuPathDB" id="FungiDB:H310_07671"/>
<organism evidence="1 2">
    <name type="scientific">Aphanomyces invadans</name>
    <dbReference type="NCBI Taxonomy" id="157072"/>
    <lineage>
        <taxon>Eukaryota</taxon>
        <taxon>Sar</taxon>
        <taxon>Stramenopiles</taxon>
        <taxon>Oomycota</taxon>
        <taxon>Saprolegniomycetes</taxon>
        <taxon>Saprolegniales</taxon>
        <taxon>Verrucalvaceae</taxon>
        <taxon>Aphanomyces</taxon>
    </lineage>
</organism>
<dbReference type="EMBL" id="QUSY01001851">
    <property type="protein sequence ID" value="RHY23361.1"/>
    <property type="molecule type" value="Genomic_DNA"/>
</dbReference>
<feature type="non-terminal residue" evidence="1">
    <location>
        <position position="1"/>
    </location>
</feature>
<keyword evidence="2" id="KW-1185">Reference proteome</keyword>
<evidence type="ECO:0000313" key="2">
    <source>
        <dbReference type="Proteomes" id="UP000285060"/>
    </source>
</evidence>
<comment type="caution">
    <text evidence="1">The sequence shown here is derived from an EMBL/GenBank/DDBJ whole genome shotgun (WGS) entry which is preliminary data.</text>
</comment>